<comment type="similarity">
    <text evidence="2 8">Belongs to the UPF0114 family.</text>
</comment>
<evidence type="ECO:0000256" key="7">
    <source>
        <dbReference type="ARBA" id="ARBA00023136"/>
    </source>
</evidence>
<keyword evidence="4 8" id="KW-1003">Cell membrane</keyword>
<evidence type="ECO:0000256" key="8">
    <source>
        <dbReference type="HAMAP-Rule" id="MF_00143"/>
    </source>
</evidence>
<feature type="domain" description="AAA+ ATPase" evidence="9">
    <location>
        <begin position="260"/>
        <end position="391"/>
    </location>
</feature>
<feature type="transmembrane region" description="Helical" evidence="8">
    <location>
        <begin position="70"/>
        <end position="99"/>
    </location>
</feature>
<dbReference type="NCBIfam" id="TIGR00645">
    <property type="entry name" value="HI0507"/>
    <property type="match status" value="1"/>
</dbReference>
<evidence type="ECO:0000313" key="11">
    <source>
        <dbReference type="Proteomes" id="UP000620156"/>
    </source>
</evidence>
<dbReference type="Pfam" id="PF01695">
    <property type="entry name" value="IstB_IS21"/>
    <property type="match status" value="1"/>
</dbReference>
<feature type="transmembrane region" description="Helical" evidence="8">
    <location>
        <begin position="32"/>
        <end position="50"/>
    </location>
</feature>
<dbReference type="InterPro" id="IPR002611">
    <property type="entry name" value="IstB_ATP-bd"/>
</dbReference>
<keyword evidence="6 8" id="KW-1133">Transmembrane helix</keyword>
<dbReference type="GO" id="GO:0005524">
    <property type="term" value="F:ATP binding"/>
    <property type="evidence" value="ECO:0007669"/>
    <property type="project" value="InterPro"/>
</dbReference>
<name>A0A918B769_9ACTN</name>
<accession>A0A918B769</accession>
<evidence type="ECO:0000259" key="9">
    <source>
        <dbReference type="SMART" id="SM00382"/>
    </source>
</evidence>
<evidence type="ECO:0000256" key="6">
    <source>
        <dbReference type="ARBA" id="ARBA00022989"/>
    </source>
</evidence>
<dbReference type="InterPro" id="IPR005134">
    <property type="entry name" value="UPF0114"/>
</dbReference>
<dbReference type="InterPro" id="IPR047661">
    <property type="entry name" value="IstB"/>
</dbReference>
<proteinExistence type="inferred from homology"/>
<feature type="transmembrane region" description="Helical" evidence="8">
    <location>
        <begin position="152"/>
        <end position="173"/>
    </location>
</feature>
<evidence type="ECO:0000256" key="5">
    <source>
        <dbReference type="ARBA" id="ARBA00022692"/>
    </source>
</evidence>
<evidence type="ECO:0000256" key="3">
    <source>
        <dbReference type="ARBA" id="ARBA00008059"/>
    </source>
</evidence>
<dbReference type="Pfam" id="PF03350">
    <property type="entry name" value="UPF0114"/>
    <property type="match status" value="1"/>
</dbReference>
<dbReference type="HAMAP" id="MF_00143">
    <property type="entry name" value="UPF0114"/>
    <property type="match status" value="1"/>
</dbReference>
<evidence type="ECO:0000256" key="4">
    <source>
        <dbReference type="ARBA" id="ARBA00022475"/>
    </source>
</evidence>
<evidence type="ECO:0000256" key="1">
    <source>
        <dbReference type="ARBA" id="ARBA00004651"/>
    </source>
</evidence>
<reference evidence="10" key="2">
    <citation type="submission" date="2020-09" db="EMBL/GenBank/DDBJ databases">
        <authorList>
            <person name="Sun Q."/>
            <person name="Ohkuma M."/>
        </authorList>
    </citation>
    <scope>NUCLEOTIDE SEQUENCE</scope>
    <source>
        <strain evidence="10">JCM 3131</strain>
    </source>
</reference>
<protein>
    <recommendedName>
        <fullName evidence="8">UPF0114 protein GCM10010145_01200</fullName>
    </recommendedName>
</protein>
<dbReference type="PANTHER" id="PTHR38596:SF1">
    <property type="entry name" value="UPF0114 PROTEIN YQHA"/>
    <property type="match status" value="1"/>
</dbReference>
<dbReference type="Proteomes" id="UP000620156">
    <property type="component" value="Unassembled WGS sequence"/>
</dbReference>
<dbReference type="CDD" id="cd00009">
    <property type="entry name" value="AAA"/>
    <property type="match status" value="1"/>
</dbReference>
<dbReference type="NCBIfam" id="NF038214">
    <property type="entry name" value="IS21_help_AAA"/>
    <property type="match status" value="1"/>
</dbReference>
<comment type="similarity">
    <text evidence="3">Belongs to the IS21/IS1162 putative ATP-binding protein family.</text>
</comment>
<dbReference type="InterPro" id="IPR027417">
    <property type="entry name" value="P-loop_NTPase"/>
</dbReference>
<evidence type="ECO:0000313" key="10">
    <source>
        <dbReference type="EMBL" id="GGQ37794.1"/>
    </source>
</evidence>
<dbReference type="AlphaFoldDB" id="A0A918B769"/>
<dbReference type="EMBL" id="BMQK01000001">
    <property type="protein sequence ID" value="GGQ37794.1"/>
    <property type="molecule type" value="Genomic_DNA"/>
</dbReference>
<dbReference type="Gene3D" id="3.40.50.300">
    <property type="entry name" value="P-loop containing nucleotide triphosphate hydrolases"/>
    <property type="match status" value="1"/>
</dbReference>
<dbReference type="SUPFAM" id="SSF52540">
    <property type="entry name" value="P-loop containing nucleoside triphosphate hydrolases"/>
    <property type="match status" value="1"/>
</dbReference>
<dbReference type="GO" id="GO:0005886">
    <property type="term" value="C:plasma membrane"/>
    <property type="evidence" value="ECO:0007669"/>
    <property type="project" value="UniProtKB-SubCell"/>
</dbReference>
<dbReference type="RefSeq" id="WP_189214604.1">
    <property type="nucleotide sequence ID" value="NZ_BMQK01000001.1"/>
</dbReference>
<reference evidence="10" key="1">
    <citation type="journal article" date="2014" name="Int. J. Syst. Evol. Microbiol.">
        <title>Complete genome sequence of Corynebacterium casei LMG S-19264T (=DSM 44701T), isolated from a smear-ripened cheese.</title>
        <authorList>
            <consortium name="US DOE Joint Genome Institute (JGI-PGF)"/>
            <person name="Walter F."/>
            <person name="Albersmeier A."/>
            <person name="Kalinowski J."/>
            <person name="Ruckert C."/>
        </authorList>
    </citation>
    <scope>NUCLEOTIDE SEQUENCE</scope>
    <source>
        <strain evidence="10">JCM 3131</strain>
    </source>
</reference>
<organism evidence="10 11">
    <name type="scientific">Streptomyces ruber</name>
    <dbReference type="NCBI Taxonomy" id="83378"/>
    <lineage>
        <taxon>Bacteria</taxon>
        <taxon>Bacillati</taxon>
        <taxon>Actinomycetota</taxon>
        <taxon>Actinomycetes</taxon>
        <taxon>Kitasatosporales</taxon>
        <taxon>Streptomycetaceae</taxon>
        <taxon>Streptomyces</taxon>
    </lineage>
</organism>
<dbReference type="SMART" id="SM00382">
    <property type="entry name" value="AAA"/>
    <property type="match status" value="1"/>
</dbReference>
<keyword evidence="5 8" id="KW-0812">Transmembrane</keyword>
<dbReference type="PANTHER" id="PTHR38596">
    <property type="entry name" value="UPF0114 PROTEIN YQHA"/>
    <property type="match status" value="1"/>
</dbReference>
<dbReference type="InterPro" id="IPR020761">
    <property type="entry name" value="UPF0114_bac"/>
</dbReference>
<comment type="subcellular location">
    <subcellularLocation>
        <location evidence="1 8">Cell membrane</location>
        <topology evidence="1 8">Multi-pass membrane protein</topology>
    </subcellularLocation>
</comment>
<feature type="transmembrane region" description="Helical" evidence="8">
    <location>
        <begin position="120"/>
        <end position="140"/>
    </location>
</feature>
<gene>
    <name evidence="10" type="ORF">GCM10010145_01200</name>
</gene>
<keyword evidence="11" id="KW-1185">Reference proteome</keyword>
<dbReference type="InterPro" id="IPR003593">
    <property type="entry name" value="AAA+_ATPase"/>
</dbReference>
<sequence>MHGHSPPLPSAAASPTTATLGYVLFATRWLQAPLYFGLVAAQGVYVYKFFNELWTLVHRCVTGAATETYVMLAVLKLVDVVMIANLLIMVIVGGYETFVSRIGLQGHRDQPEWLSHVNSNVLKVKLATAIVGISSVHLLQMFVDVHHTTRHALLWGTVIHMAFIVSAAILAYMSGPMVRPHRSPRELGEPGGHGVAPAAAVLPAQPAAPRPSPYDAGAESRLRAARFPVRKLLEEFDESHPQSFDRETVTRLGKLDFVTARRNAVFVGAPGTGKTHLAIGLGVRACQAGHQVLFATAADWAARLSGAHAAGRLAEELAALDAYPVLILDEVGYAPFDADTAHLFFQLVAHRYERASLLVTTDRPLDRWDEIFGGGPAPAMVDRLAHHAEIVHLVGESYRLRCATSAWAE</sequence>
<keyword evidence="7 8" id="KW-0472">Membrane</keyword>
<evidence type="ECO:0000256" key="2">
    <source>
        <dbReference type="ARBA" id="ARBA00005774"/>
    </source>
</evidence>
<comment type="caution">
    <text evidence="10">The sequence shown here is derived from an EMBL/GenBank/DDBJ whole genome shotgun (WGS) entry which is preliminary data.</text>
</comment>